<dbReference type="SUPFAM" id="SSF50998">
    <property type="entry name" value="Quinoprotein alcohol dehydrogenase-like"/>
    <property type="match status" value="1"/>
</dbReference>
<dbReference type="InterPro" id="IPR002372">
    <property type="entry name" value="PQQ_rpt_dom"/>
</dbReference>
<feature type="compositionally biased region" description="Pro residues" evidence="1">
    <location>
        <begin position="25"/>
        <end position="36"/>
    </location>
</feature>
<dbReference type="InterPro" id="IPR015943">
    <property type="entry name" value="WD40/YVTN_repeat-like_dom_sf"/>
</dbReference>
<gene>
    <name evidence="4" type="ORF">GCM10010446_38620</name>
</gene>
<evidence type="ECO:0000259" key="3">
    <source>
        <dbReference type="Pfam" id="PF13360"/>
    </source>
</evidence>
<keyword evidence="2" id="KW-1133">Transmembrane helix</keyword>
<dbReference type="PANTHER" id="PTHR34512:SF30">
    <property type="entry name" value="OUTER MEMBRANE PROTEIN ASSEMBLY FACTOR BAMB"/>
    <property type="match status" value="1"/>
</dbReference>
<dbReference type="InterPro" id="IPR011047">
    <property type="entry name" value="Quinoprotein_ADH-like_sf"/>
</dbReference>
<dbReference type="Pfam" id="PF13360">
    <property type="entry name" value="PQQ_2"/>
    <property type="match status" value="1"/>
</dbReference>
<feature type="domain" description="Pyrrolo-quinoline quinone repeat" evidence="3">
    <location>
        <begin position="289"/>
        <end position="508"/>
    </location>
</feature>
<evidence type="ECO:0000256" key="1">
    <source>
        <dbReference type="SAM" id="MobiDB-lite"/>
    </source>
</evidence>
<dbReference type="Gene3D" id="2.130.10.10">
    <property type="entry name" value="YVTN repeat-like/Quinoprotein amine dehydrogenase"/>
    <property type="match status" value="1"/>
</dbReference>
<feature type="compositionally biased region" description="Low complexity" evidence="1">
    <location>
        <begin position="51"/>
        <end position="63"/>
    </location>
</feature>
<feature type="region of interest" description="Disordered" evidence="1">
    <location>
        <begin position="1"/>
        <end position="130"/>
    </location>
</feature>
<keyword evidence="5" id="KW-1185">Reference proteome</keyword>
<dbReference type="EMBL" id="BAAAUD010000039">
    <property type="protein sequence ID" value="GAA2949724.1"/>
    <property type="molecule type" value="Genomic_DNA"/>
</dbReference>
<evidence type="ECO:0000313" key="5">
    <source>
        <dbReference type="Proteomes" id="UP001500403"/>
    </source>
</evidence>
<organism evidence="4 5">
    <name type="scientific">Streptomyces enissocaesilis</name>
    <dbReference type="NCBI Taxonomy" id="332589"/>
    <lineage>
        <taxon>Bacteria</taxon>
        <taxon>Bacillati</taxon>
        <taxon>Actinomycetota</taxon>
        <taxon>Actinomycetes</taxon>
        <taxon>Kitasatosporales</taxon>
        <taxon>Streptomycetaceae</taxon>
        <taxon>Streptomyces</taxon>
        <taxon>Streptomyces rochei group</taxon>
    </lineage>
</organism>
<feature type="region of interest" description="Disordered" evidence="1">
    <location>
        <begin position="159"/>
        <end position="196"/>
    </location>
</feature>
<evidence type="ECO:0000256" key="2">
    <source>
        <dbReference type="SAM" id="Phobius"/>
    </source>
</evidence>
<protein>
    <submittedName>
        <fullName evidence="4">PQQ-binding-like beta-propeller repeat protein</fullName>
    </submittedName>
</protein>
<feature type="compositionally biased region" description="Low complexity" evidence="1">
    <location>
        <begin position="74"/>
        <end position="113"/>
    </location>
</feature>
<reference evidence="5" key="1">
    <citation type="journal article" date="2019" name="Int. J. Syst. Evol. Microbiol.">
        <title>The Global Catalogue of Microorganisms (GCM) 10K type strain sequencing project: providing services to taxonomists for standard genome sequencing and annotation.</title>
        <authorList>
            <consortium name="The Broad Institute Genomics Platform"/>
            <consortium name="The Broad Institute Genome Sequencing Center for Infectious Disease"/>
            <person name="Wu L."/>
            <person name="Ma J."/>
        </authorList>
    </citation>
    <scope>NUCLEOTIDE SEQUENCE [LARGE SCALE GENOMIC DNA]</scope>
    <source>
        <strain evidence="5">JCM 9088</strain>
    </source>
</reference>
<comment type="caution">
    <text evidence="4">The sequence shown here is derived from an EMBL/GenBank/DDBJ whole genome shotgun (WGS) entry which is preliminary data.</text>
</comment>
<sequence>MTEFRVHVPDVFNPPFSRGTYAMTQPPPPPPPPNEPPQGGFGAPTPPPPEGFGAPAQPGYGYPQTPPGPPAQPQPGYGYPAQPGQQPGYGYPGQPGQPGPYGQQPPYGQQQPPYGYPQGPPPQGPGGGKKISTTTTIVVAAVVAVALIVGFGVWYASGSDEGGKDDPARNSSAGASGGGGGDGKPAPDGAGKEEKPADTDARLLFRLPAPEVKESVAGVNGSWITDDAYVKSGLNEVVAHDLDKGTELWTIPLPGEVCAASPHVTEDDRTAILFAGPMPAGKTYSPCTEVGVIDLAEGELVWQKSVKAGDQKITFSEVTVGGDAVGAGGTGGGAAFDVATGKLRWQPDDNAEQCRDVGYAGGEALATVRSCGSFSAPQLSVQYLNPKDGTPLATYKMPSGVDRASIVSTKPLVAAADVGDTAGDGSGVTDFFSIDEKTGKLRARIAVDAQKYAPRCRDTEGCTKVVVGNGRVYVPTEEHEGSGVGVRTNEIVSFDLATGKPTSDRADAGERYALHPIRMDGGNIIAYKSPPYDKGGQVVSLDGGSMKETLLLEIPVGDAVRDVVTSFGVDSAHYRYADGRLFMGARLMSQQRDGFKRYLAVGFGTG</sequence>
<feature type="compositionally biased region" description="Pro residues" evidence="1">
    <location>
        <begin position="114"/>
        <end position="124"/>
    </location>
</feature>
<dbReference type="PANTHER" id="PTHR34512">
    <property type="entry name" value="CELL SURFACE PROTEIN"/>
    <property type="match status" value="1"/>
</dbReference>
<keyword evidence="2" id="KW-0812">Transmembrane</keyword>
<accession>A0ABP6JV69</accession>
<proteinExistence type="predicted"/>
<keyword evidence="2" id="KW-0472">Membrane</keyword>
<feature type="compositionally biased region" description="Pro residues" evidence="1">
    <location>
        <begin position="64"/>
        <end position="73"/>
    </location>
</feature>
<evidence type="ECO:0000313" key="4">
    <source>
        <dbReference type="EMBL" id="GAA2949724.1"/>
    </source>
</evidence>
<dbReference type="Proteomes" id="UP001500403">
    <property type="component" value="Unassembled WGS sequence"/>
</dbReference>
<feature type="transmembrane region" description="Helical" evidence="2">
    <location>
        <begin position="137"/>
        <end position="156"/>
    </location>
</feature>
<name>A0ABP6JV69_9ACTN</name>